<organism evidence="2 3">
    <name type="scientific">Moesziomyces aphidis</name>
    <name type="common">Pseudozyma aphidis</name>
    <dbReference type="NCBI Taxonomy" id="84754"/>
    <lineage>
        <taxon>Eukaryota</taxon>
        <taxon>Fungi</taxon>
        <taxon>Dikarya</taxon>
        <taxon>Basidiomycota</taxon>
        <taxon>Ustilaginomycotina</taxon>
        <taxon>Ustilaginomycetes</taxon>
        <taxon>Ustilaginales</taxon>
        <taxon>Ustilaginaceae</taxon>
        <taxon>Moesziomyces</taxon>
    </lineage>
</organism>
<comment type="caution">
    <text evidence="2">The sequence shown here is derived from an EMBL/GenBank/DDBJ whole genome shotgun (WGS) entry which is preliminary data.</text>
</comment>
<dbReference type="AlphaFoldDB" id="W3VH39"/>
<dbReference type="EMBL" id="AWNI01000039">
    <property type="protein sequence ID" value="ETS60112.1"/>
    <property type="molecule type" value="Genomic_DNA"/>
</dbReference>
<accession>W3VH39</accession>
<keyword evidence="3" id="KW-1185">Reference proteome</keyword>
<evidence type="ECO:0000313" key="2">
    <source>
        <dbReference type="EMBL" id="ETS60112.1"/>
    </source>
</evidence>
<protein>
    <submittedName>
        <fullName evidence="2">Uncharacterized protein</fullName>
    </submittedName>
</protein>
<feature type="transmembrane region" description="Helical" evidence="1">
    <location>
        <begin position="21"/>
        <end position="43"/>
    </location>
</feature>
<evidence type="ECO:0000313" key="3">
    <source>
        <dbReference type="Proteomes" id="UP000019462"/>
    </source>
</evidence>
<dbReference type="OrthoDB" id="10470808at2759"/>
<reference evidence="2 3" key="1">
    <citation type="journal article" date="2014" name="Genome Announc.">
        <title>Genome sequence of the basidiomycetous fungus Pseudozyma aphidis DSM70725, an efficient producer of biosurfactant mannosylerythritol lipids.</title>
        <authorList>
            <person name="Lorenz S."/>
            <person name="Guenther M."/>
            <person name="Grumaz C."/>
            <person name="Rupp S."/>
            <person name="Zibek S."/>
            <person name="Sohn K."/>
        </authorList>
    </citation>
    <scope>NUCLEOTIDE SEQUENCE [LARGE SCALE GENOMIC DNA]</scope>
    <source>
        <strain evidence="3">ATCC 32657 / CBS 517.83 / DSM 70725 / JCM 10318 / NBRC 10182 / NRRL Y-7954 / St-0401</strain>
    </source>
</reference>
<dbReference type="Proteomes" id="UP000019462">
    <property type="component" value="Unassembled WGS sequence"/>
</dbReference>
<gene>
    <name evidence="2" type="ORF">PaG_06111</name>
</gene>
<keyword evidence="1" id="KW-0812">Transmembrane</keyword>
<evidence type="ECO:0000256" key="1">
    <source>
        <dbReference type="SAM" id="Phobius"/>
    </source>
</evidence>
<keyword evidence="1" id="KW-1133">Transmembrane helix</keyword>
<keyword evidence="1" id="KW-0472">Membrane</keyword>
<sequence length="156" mass="16835">MGAPRQRASVCARRGGAEWSGLLELALLAVMTVTVAKAMVVIAEQQQQQQLKRAIAPNESRESCRSGTAALQRRALRFAAGCRRGALHIRIPNPNPSRQAAESAPPMIGLVIGGHGCLQILHHSAFLSSRHSPSPLHCRRWPFHAATHTTPVETSS</sequence>
<proteinExistence type="predicted"/>
<name>W3VH39_MOEAP</name>
<dbReference type="HOGENOM" id="CLU_1687442_0_0_1"/>